<evidence type="ECO:0000313" key="3">
    <source>
        <dbReference type="Proteomes" id="UP000218418"/>
    </source>
</evidence>
<keyword evidence="1" id="KW-0472">Membrane</keyword>
<keyword evidence="1" id="KW-1133">Transmembrane helix</keyword>
<gene>
    <name evidence="2" type="ORF">NIES267_26870</name>
</gene>
<reference evidence="2 3" key="1">
    <citation type="submission" date="2017-06" db="EMBL/GenBank/DDBJ databases">
        <title>Genome sequencing of cyanobaciteial culture collection at National Institute for Environmental Studies (NIES).</title>
        <authorList>
            <person name="Hirose Y."/>
            <person name="Shimura Y."/>
            <person name="Fujisawa T."/>
            <person name="Nakamura Y."/>
            <person name="Kawachi M."/>
        </authorList>
    </citation>
    <scope>NUCLEOTIDE SEQUENCE [LARGE SCALE GENOMIC DNA]</scope>
    <source>
        <strain evidence="2 3">NIES-267</strain>
    </source>
</reference>
<dbReference type="AlphaFoldDB" id="A0A1Z4LPM1"/>
<keyword evidence="1" id="KW-0812">Transmembrane</keyword>
<protein>
    <submittedName>
        <fullName evidence="2">Uncharacterized protein</fullName>
    </submittedName>
</protein>
<proteinExistence type="predicted"/>
<dbReference type="Proteomes" id="UP000218418">
    <property type="component" value="Chromosome"/>
</dbReference>
<dbReference type="EMBL" id="AP018227">
    <property type="protein sequence ID" value="BAY83200.1"/>
    <property type="molecule type" value="Genomic_DNA"/>
</dbReference>
<name>A0A1Z4LPM1_9CYAN</name>
<dbReference type="OrthoDB" id="516351at2"/>
<sequence length="108" mass="11701">MLSNNLSLVYGLLGVILVFAGIIGFLRLLFAAIYAKGNAKDAVLLELMERAGIPNWKTLQQKSGVSTTVIWLLRDGQGDSVKLSELSDVADALVLPLSVFLKKLDLVE</sequence>
<organism evidence="2 3">
    <name type="scientific">Calothrix parasitica NIES-267</name>
    <dbReference type="NCBI Taxonomy" id="1973488"/>
    <lineage>
        <taxon>Bacteria</taxon>
        <taxon>Bacillati</taxon>
        <taxon>Cyanobacteriota</taxon>
        <taxon>Cyanophyceae</taxon>
        <taxon>Nostocales</taxon>
        <taxon>Calotrichaceae</taxon>
        <taxon>Calothrix</taxon>
    </lineage>
</organism>
<feature type="transmembrane region" description="Helical" evidence="1">
    <location>
        <begin position="6"/>
        <end position="30"/>
    </location>
</feature>
<evidence type="ECO:0000256" key="1">
    <source>
        <dbReference type="SAM" id="Phobius"/>
    </source>
</evidence>
<keyword evidence="3" id="KW-1185">Reference proteome</keyword>
<evidence type="ECO:0000313" key="2">
    <source>
        <dbReference type="EMBL" id="BAY83200.1"/>
    </source>
</evidence>
<accession>A0A1Z4LPM1</accession>